<dbReference type="SUPFAM" id="SSF54373">
    <property type="entry name" value="FAD-linked reductases, C-terminal domain"/>
    <property type="match status" value="1"/>
</dbReference>
<dbReference type="Pfam" id="PF22607">
    <property type="entry name" value="FAD_binding-like"/>
    <property type="match status" value="1"/>
</dbReference>
<feature type="transmembrane region" description="Helical" evidence="1">
    <location>
        <begin position="295"/>
        <end position="315"/>
    </location>
</feature>
<dbReference type="PANTHER" id="PTHR47469:SF2">
    <property type="entry name" value="OS06G0597600 PROTEIN"/>
    <property type="match status" value="1"/>
</dbReference>
<dbReference type="InterPro" id="IPR036188">
    <property type="entry name" value="FAD/NAD-bd_sf"/>
</dbReference>
<evidence type="ECO:0000256" key="1">
    <source>
        <dbReference type="SAM" id="Phobius"/>
    </source>
</evidence>
<proteinExistence type="predicted"/>
<dbReference type="Gene3D" id="3.30.9.60">
    <property type="match status" value="1"/>
</dbReference>
<evidence type="ECO:0000313" key="3">
    <source>
        <dbReference type="EMBL" id="KAK7753867.1"/>
    </source>
</evidence>
<sequence length="322" mass="36143">MWSNILRANFDGLASTACPNPPLAAEGDGSTAYLTGKRVTALQYTTETITVNCVDIHGGRQESMEADLVIGADGIHSTVRRLVDAPVTKQYAGYVAWRGTIPENSVSKETVEYLSDHLSLQFSKRTYLVCYIIPTDAGNFEPGKRLLNWVWYYNLAQDSAEMTDIFTDITGKLHHNTVPRGFVRPEIWEQCRGELLPRISGPFRELLQKTSNPFVTKIHDAICTTASFYDGKVVLVGDAFTTLRPHLGAATEQAAFHSNMLEEVYHGKKTPEEWSFGVRRFAQRIILLNKIIAELGTGTTFSLLKSVLFYIVFLIKLRFKRN</sequence>
<feature type="domain" description="2,6-dihydroxypyridine 3-monooxygenase substrate binding" evidence="2">
    <location>
        <begin position="91"/>
        <end position="220"/>
    </location>
</feature>
<protein>
    <recommendedName>
        <fullName evidence="2">2,6-dihydroxypyridine 3-monooxygenase substrate binding domain-containing protein</fullName>
    </recommendedName>
</protein>
<dbReference type="EMBL" id="JAKJXP020000025">
    <property type="protein sequence ID" value="KAK7753867.1"/>
    <property type="molecule type" value="Genomic_DNA"/>
</dbReference>
<dbReference type="PANTHER" id="PTHR47469">
    <property type="entry name" value="MONOOXYGENASE-LIKE"/>
    <property type="match status" value="1"/>
</dbReference>
<organism evidence="3 4">
    <name type="scientific">Diatrype stigma</name>
    <dbReference type="NCBI Taxonomy" id="117547"/>
    <lineage>
        <taxon>Eukaryota</taxon>
        <taxon>Fungi</taxon>
        <taxon>Dikarya</taxon>
        <taxon>Ascomycota</taxon>
        <taxon>Pezizomycotina</taxon>
        <taxon>Sordariomycetes</taxon>
        <taxon>Xylariomycetidae</taxon>
        <taxon>Xylariales</taxon>
        <taxon>Diatrypaceae</taxon>
        <taxon>Diatrype</taxon>
    </lineage>
</organism>
<accession>A0AAN9UV56</accession>
<dbReference type="Proteomes" id="UP001320420">
    <property type="component" value="Unassembled WGS sequence"/>
</dbReference>
<evidence type="ECO:0000313" key="4">
    <source>
        <dbReference type="Proteomes" id="UP001320420"/>
    </source>
</evidence>
<dbReference type="SUPFAM" id="SSF51905">
    <property type="entry name" value="FAD/NAD(P)-binding domain"/>
    <property type="match status" value="1"/>
</dbReference>
<dbReference type="InterPro" id="IPR053212">
    <property type="entry name" value="DHP_3-monooxygenase"/>
</dbReference>
<keyword evidence="1" id="KW-0812">Transmembrane</keyword>
<gene>
    <name evidence="3" type="ORF">SLS62_004233</name>
</gene>
<keyword evidence="4" id="KW-1185">Reference proteome</keyword>
<keyword evidence="1" id="KW-1133">Transmembrane helix</keyword>
<name>A0AAN9UV56_9PEZI</name>
<reference evidence="3 4" key="1">
    <citation type="submission" date="2024-02" db="EMBL/GenBank/DDBJ databases">
        <title>De novo assembly and annotation of 12 fungi associated with fruit tree decline syndrome in Ontario, Canada.</title>
        <authorList>
            <person name="Sulman M."/>
            <person name="Ellouze W."/>
            <person name="Ilyukhin E."/>
        </authorList>
    </citation>
    <scope>NUCLEOTIDE SEQUENCE [LARGE SCALE GENOMIC DNA]</scope>
    <source>
        <strain evidence="3 4">M11/M66-122</strain>
    </source>
</reference>
<comment type="caution">
    <text evidence="3">The sequence shown here is derived from an EMBL/GenBank/DDBJ whole genome shotgun (WGS) entry which is preliminary data.</text>
</comment>
<dbReference type="InterPro" id="IPR054707">
    <property type="entry name" value="DhpH_subs-bd"/>
</dbReference>
<keyword evidence="1" id="KW-0472">Membrane</keyword>
<dbReference type="AlphaFoldDB" id="A0AAN9UV56"/>
<evidence type="ECO:0000259" key="2">
    <source>
        <dbReference type="Pfam" id="PF22607"/>
    </source>
</evidence>